<dbReference type="Proteomes" id="UP000197138">
    <property type="component" value="Unassembled WGS sequence"/>
</dbReference>
<feature type="region of interest" description="Disordered" evidence="1">
    <location>
        <begin position="29"/>
        <end position="74"/>
    </location>
</feature>
<dbReference type="AlphaFoldDB" id="A0A218XF44"/>
<reference evidence="3" key="1">
    <citation type="journal article" date="2017" name="Plant J.">
        <title>The pomegranate (Punica granatum L.) genome and the genomics of punicalagin biosynthesis.</title>
        <authorList>
            <person name="Qin G."/>
            <person name="Xu C."/>
            <person name="Ming R."/>
            <person name="Tang H."/>
            <person name="Guyot R."/>
            <person name="Kramer E.M."/>
            <person name="Hu Y."/>
            <person name="Yi X."/>
            <person name="Qi Y."/>
            <person name="Xu X."/>
            <person name="Gao Z."/>
            <person name="Pan H."/>
            <person name="Jian J."/>
            <person name="Tian Y."/>
            <person name="Yue Z."/>
            <person name="Xu Y."/>
        </authorList>
    </citation>
    <scope>NUCLEOTIDE SEQUENCE [LARGE SCALE GENOMIC DNA]</scope>
    <source>
        <strain evidence="3">cv. Dabenzi</strain>
    </source>
</reference>
<comment type="caution">
    <text evidence="2">The sequence shown here is derived from an EMBL/GenBank/DDBJ whole genome shotgun (WGS) entry which is preliminary data.</text>
</comment>
<protein>
    <submittedName>
        <fullName evidence="2">Uncharacterized protein</fullName>
    </submittedName>
</protein>
<sequence length="74" mass="8123">MGLFSKLLAGCFAGNKYSSKRVGSCEEEAGEDNLSHKKVAKQDEKCSKSSPMKRKSSPPIPVPYFPVESRPSFL</sequence>
<gene>
    <name evidence="2" type="ORF">CDL15_Pgr012909</name>
</gene>
<evidence type="ECO:0000313" key="3">
    <source>
        <dbReference type="Proteomes" id="UP000197138"/>
    </source>
</evidence>
<proteinExistence type="predicted"/>
<dbReference type="EMBL" id="MTKT01001932">
    <property type="protein sequence ID" value="OWM83428.1"/>
    <property type="molecule type" value="Genomic_DNA"/>
</dbReference>
<organism evidence="2 3">
    <name type="scientific">Punica granatum</name>
    <name type="common">Pomegranate</name>
    <dbReference type="NCBI Taxonomy" id="22663"/>
    <lineage>
        <taxon>Eukaryota</taxon>
        <taxon>Viridiplantae</taxon>
        <taxon>Streptophyta</taxon>
        <taxon>Embryophyta</taxon>
        <taxon>Tracheophyta</taxon>
        <taxon>Spermatophyta</taxon>
        <taxon>Magnoliopsida</taxon>
        <taxon>eudicotyledons</taxon>
        <taxon>Gunneridae</taxon>
        <taxon>Pentapetalae</taxon>
        <taxon>rosids</taxon>
        <taxon>malvids</taxon>
        <taxon>Myrtales</taxon>
        <taxon>Lythraceae</taxon>
        <taxon>Punica</taxon>
    </lineage>
</organism>
<evidence type="ECO:0000256" key="1">
    <source>
        <dbReference type="SAM" id="MobiDB-lite"/>
    </source>
</evidence>
<accession>A0A218XF44</accession>
<evidence type="ECO:0000313" key="2">
    <source>
        <dbReference type="EMBL" id="OWM83428.1"/>
    </source>
</evidence>
<name>A0A218XF44_PUNGR</name>